<evidence type="ECO:0000313" key="10">
    <source>
        <dbReference type="EMBL" id="KAG0726448.1"/>
    </source>
</evidence>
<evidence type="ECO:0000313" key="11">
    <source>
        <dbReference type="Proteomes" id="UP000770661"/>
    </source>
</evidence>
<accession>A0A8J4YH64</accession>
<name>A0A8J4YH64_CHIOP</name>
<sequence length="402" mass="44365">MDAPGATMQARGLGGDREGRPPGICRGVYPPGEVNSLWLRRAGTARVPRQYPGVMPNSAPSGKYEKCHDMVMPKVTPYSANLHLKGSVNGLKVNDTVGIKLRTDIEKTFVQTDKYLYRPGEKVQFRVLTVTGNKMQVSTAEYPEVWVNTPSRTRIAQWKNVSNTEGLVHLDFQLADEPEEGYYTIFVQTPHRRISQSFKVEEFVLPRFEVTIKTPKYILATDEKFSFTACANYTYGQPVKGNLSFTVHNNQNRKCHVSQTTNVTINGCHEVVVSADEMKVMDCRVYSIGASALLEEEGTGVALRDTTSTSITLTAVKFKTLYTDVFMKPNIPYSLKMRAELPDGTPASGVPVEVCAAGFCNNDTTATDGILNIVLPNYKSNRVLVSACMAGQTNSKKPRAGL</sequence>
<dbReference type="PANTHER" id="PTHR11412">
    <property type="entry name" value="MACROGLOBULIN / COMPLEMENT"/>
    <property type="match status" value="1"/>
</dbReference>
<dbReference type="InterPro" id="IPR041555">
    <property type="entry name" value="MG3"/>
</dbReference>
<dbReference type="OrthoDB" id="6376214at2759"/>
<dbReference type="InterPro" id="IPR050473">
    <property type="entry name" value="A2M/Complement_sys"/>
</dbReference>
<evidence type="ECO:0000256" key="2">
    <source>
        <dbReference type="ARBA" id="ARBA00023180"/>
    </source>
</evidence>
<dbReference type="AlphaFoldDB" id="A0A8J4YH64"/>
<dbReference type="Pfam" id="PF01835">
    <property type="entry name" value="MG2"/>
    <property type="match status" value="1"/>
</dbReference>
<dbReference type="Gene3D" id="2.60.40.1940">
    <property type="match status" value="1"/>
</dbReference>
<keyword evidence="1" id="KW-0732">Signal</keyword>
<gene>
    <name evidence="10" type="primary">A1m_0</name>
    <name evidence="10" type="ORF">GWK47_036587</name>
</gene>
<evidence type="ECO:0000256" key="1">
    <source>
        <dbReference type="ARBA" id="ARBA00022729"/>
    </source>
</evidence>
<comment type="subunit">
    <text evidence="4">Heterodimer of a TEP1-N chain and an TEP1-C chain non-covalently linked. Forms a complex composed of TEP1-N and TEP1-C heterodimer, LRIM1 and APL1C; the interaction stabilizes TEP1-N and TEP1-C heterodimer, prevents its binding to tissues while circulating in the hemolymph and protects the thioester bond from hydrolysis. Mature TEP1 and to a lesser extent full-length TEP1 interact with SPCLIP1; the interaction is induced by microbial infection.</text>
</comment>
<keyword evidence="2" id="KW-0325">Glycoprotein</keyword>
<dbReference type="FunFam" id="2.60.40.1930:FF:000001">
    <property type="entry name" value="CD109 isoform 3"/>
    <property type="match status" value="1"/>
</dbReference>
<feature type="region of interest" description="Disordered" evidence="6">
    <location>
        <begin position="1"/>
        <end position="25"/>
    </location>
</feature>
<comment type="function">
    <text evidence="3">Binds covalently through a thioester bond to the pathogen surface resulting in pathogen clearance.</text>
</comment>
<dbReference type="InterPro" id="IPR040839">
    <property type="entry name" value="MG4"/>
</dbReference>
<dbReference type="GO" id="GO:0004866">
    <property type="term" value="F:endopeptidase inhibitor activity"/>
    <property type="evidence" value="ECO:0007669"/>
    <property type="project" value="InterPro"/>
</dbReference>
<feature type="domain" description="Macroglobulin" evidence="9">
    <location>
        <begin position="202"/>
        <end position="279"/>
    </location>
</feature>
<organism evidence="10 11">
    <name type="scientific">Chionoecetes opilio</name>
    <name type="common">Atlantic snow crab</name>
    <name type="synonym">Cancer opilio</name>
    <dbReference type="NCBI Taxonomy" id="41210"/>
    <lineage>
        <taxon>Eukaryota</taxon>
        <taxon>Metazoa</taxon>
        <taxon>Ecdysozoa</taxon>
        <taxon>Arthropoda</taxon>
        <taxon>Crustacea</taxon>
        <taxon>Multicrustacea</taxon>
        <taxon>Malacostraca</taxon>
        <taxon>Eumalacostraca</taxon>
        <taxon>Eucarida</taxon>
        <taxon>Decapoda</taxon>
        <taxon>Pleocyemata</taxon>
        <taxon>Brachyura</taxon>
        <taxon>Eubrachyura</taxon>
        <taxon>Majoidea</taxon>
        <taxon>Majidae</taxon>
        <taxon>Chionoecetes</taxon>
    </lineage>
</organism>
<dbReference type="Proteomes" id="UP000770661">
    <property type="component" value="Unassembled WGS sequence"/>
</dbReference>
<dbReference type="EMBL" id="JACEEZ010004415">
    <property type="protein sequence ID" value="KAG0726448.1"/>
    <property type="molecule type" value="Genomic_DNA"/>
</dbReference>
<comment type="caution">
    <text evidence="10">The sequence shown here is derived from an EMBL/GenBank/DDBJ whole genome shotgun (WGS) entry which is preliminary data.</text>
</comment>
<protein>
    <recommendedName>
        <fullName evidence="5">TEP1-F</fullName>
    </recommendedName>
</protein>
<dbReference type="Gene3D" id="2.60.40.1930">
    <property type="match status" value="1"/>
</dbReference>
<evidence type="ECO:0000259" key="8">
    <source>
        <dbReference type="Pfam" id="PF17789"/>
    </source>
</evidence>
<keyword evidence="11" id="KW-1185">Reference proteome</keyword>
<reference evidence="10" key="1">
    <citation type="submission" date="2020-07" db="EMBL/GenBank/DDBJ databases">
        <title>The High-quality genome of the commercially important snow crab, Chionoecetes opilio.</title>
        <authorList>
            <person name="Jeong J.-H."/>
            <person name="Ryu S."/>
        </authorList>
    </citation>
    <scope>NUCLEOTIDE SEQUENCE</scope>
    <source>
        <strain evidence="10">MADBK_172401_WGS</strain>
        <tissue evidence="10">Digestive gland</tissue>
    </source>
</reference>
<dbReference type="InterPro" id="IPR002890">
    <property type="entry name" value="MG2"/>
</dbReference>
<dbReference type="Gene3D" id="2.60.40.10">
    <property type="entry name" value="Immunoglobulins"/>
    <property type="match status" value="1"/>
</dbReference>
<feature type="domain" description="Macroglobulin" evidence="8">
    <location>
        <begin position="323"/>
        <end position="375"/>
    </location>
</feature>
<evidence type="ECO:0000259" key="9">
    <source>
        <dbReference type="Pfam" id="PF17791"/>
    </source>
</evidence>
<evidence type="ECO:0000259" key="7">
    <source>
        <dbReference type="Pfam" id="PF01835"/>
    </source>
</evidence>
<evidence type="ECO:0000256" key="4">
    <source>
        <dbReference type="ARBA" id="ARBA00063781"/>
    </source>
</evidence>
<dbReference type="Pfam" id="PF17791">
    <property type="entry name" value="MG3"/>
    <property type="match status" value="1"/>
</dbReference>
<dbReference type="PANTHER" id="PTHR11412:SF171">
    <property type="entry name" value="PREGNANCY ZONE PROTEIN-LIKE PROTEIN"/>
    <property type="match status" value="1"/>
</dbReference>
<dbReference type="InterPro" id="IPR013783">
    <property type="entry name" value="Ig-like_fold"/>
</dbReference>
<feature type="domain" description="Macroglobulin" evidence="7">
    <location>
        <begin position="107"/>
        <end position="200"/>
    </location>
</feature>
<evidence type="ECO:0000256" key="5">
    <source>
        <dbReference type="ARBA" id="ARBA00078071"/>
    </source>
</evidence>
<proteinExistence type="predicted"/>
<evidence type="ECO:0000256" key="6">
    <source>
        <dbReference type="SAM" id="MobiDB-lite"/>
    </source>
</evidence>
<dbReference type="Pfam" id="PF17789">
    <property type="entry name" value="MG4"/>
    <property type="match status" value="1"/>
</dbReference>
<evidence type="ECO:0000256" key="3">
    <source>
        <dbReference type="ARBA" id="ARBA00057615"/>
    </source>
</evidence>